<evidence type="ECO:0000313" key="1">
    <source>
        <dbReference type="EMBL" id="BBO88331.1"/>
    </source>
</evidence>
<evidence type="ECO:0000313" key="2">
    <source>
        <dbReference type="Proteomes" id="UP000422108"/>
    </source>
</evidence>
<dbReference type="RefSeq" id="WP_155309654.1">
    <property type="nucleotide sequence ID" value="NZ_AP021879.1"/>
</dbReference>
<protein>
    <recommendedName>
        <fullName evidence="3">Glycosyl transferase family 1 domain-containing protein</fullName>
    </recommendedName>
</protein>
<sequence>MKTVWNDTGNLETGSTRIHIYNLQHWFSELGFDAVLNDWDHYENYDVLILGKNVPAREMERARKLNPMLLCGCVNPSDYTPEKREKSDSADFFIVGSIPEKDYYSGYQKPVFLFPQIERLFTRKKRHDDHSPIVLGYHGNKEHLEHFPGSLKRALEKLSMRLPIVLRTVYDRRGLDQWKIGRPDIEIDEVQWDLGTIETTLLGCDIGLVPGLTPISRTERLFFFKLLKWKNRFKKGYWSDYLIRFKNTTNAGRAFVFHQLGIPVVSDMIPTSFHILGDPDCGYLANSEAGWLYSLQELCSSSQRRAEISENALSRFRKLYDPLEWSRRLHREIHGIWRQRTGRVDAGLS</sequence>
<dbReference type="Proteomes" id="UP000422108">
    <property type="component" value="Chromosome"/>
</dbReference>
<accession>A0A5K8A784</accession>
<organism evidence="1 2">
    <name type="scientific">Desulfosarcina ovata subsp. ovata</name>
    <dbReference type="NCBI Taxonomy" id="2752305"/>
    <lineage>
        <taxon>Bacteria</taxon>
        <taxon>Pseudomonadati</taxon>
        <taxon>Thermodesulfobacteriota</taxon>
        <taxon>Desulfobacteria</taxon>
        <taxon>Desulfobacterales</taxon>
        <taxon>Desulfosarcinaceae</taxon>
        <taxon>Desulfosarcina</taxon>
    </lineage>
</organism>
<reference evidence="1 2" key="1">
    <citation type="submission" date="2019-11" db="EMBL/GenBank/DDBJ databases">
        <title>Comparative genomics of hydrocarbon-degrading Desulfosarcina strains.</title>
        <authorList>
            <person name="Watanabe M."/>
            <person name="Kojima H."/>
            <person name="Fukui M."/>
        </authorList>
    </citation>
    <scope>NUCLEOTIDE SEQUENCE [LARGE SCALE GENOMIC DNA]</scope>
    <source>
        <strain evidence="2">oXyS1</strain>
    </source>
</reference>
<keyword evidence="2" id="KW-1185">Reference proteome</keyword>
<proteinExistence type="predicted"/>
<evidence type="ECO:0008006" key="3">
    <source>
        <dbReference type="Google" id="ProtNLM"/>
    </source>
</evidence>
<dbReference type="AlphaFoldDB" id="A0A5K8A784"/>
<gene>
    <name evidence="1" type="ORF">DSCOOX_15110</name>
</gene>
<dbReference type="EMBL" id="AP021879">
    <property type="protein sequence ID" value="BBO88331.1"/>
    <property type="molecule type" value="Genomic_DNA"/>
</dbReference>
<name>A0A5K8A784_9BACT</name>